<dbReference type="AlphaFoldDB" id="A0A834MHW4"/>
<organism evidence="3 4">
    <name type="scientific">Rhynchophorus ferrugineus</name>
    <name type="common">Red palm weevil</name>
    <name type="synonym">Curculio ferrugineus</name>
    <dbReference type="NCBI Taxonomy" id="354439"/>
    <lineage>
        <taxon>Eukaryota</taxon>
        <taxon>Metazoa</taxon>
        <taxon>Ecdysozoa</taxon>
        <taxon>Arthropoda</taxon>
        <taxon>Hexapoda</taxon>
        <taxon>Insecta</taxon>
        <taxon>Pterygota</taxon>
        <taxon>Neoptera</taxon>
        <taxon>Endopterygota</taxon>
        <taxon>Coleoptera</taxon>
        <taxon>Polyphaga</taxon>
        <taxon>Cucujiformia</taxon>
        <taxon>Curculionidae</taxon>
        <taxon>Dryophthorinae</taxon>
        <taxon>Rhynchophorus</taxon>
    </lineage>
</organism>
<feature type="chain" id="PRO_5032319621" evidence="2">
    <location>
        <begin position="23"/>
        <end position="200"/>
    </location>
</feature>
<keyword evidence="4" id="KW-1185">Reference proteome</keyword>
<keyword evidence="2" id="KW-0732">Signal</keyword>
<keyword evidence="1" id="KW-0472">Membrane</keyword>
<evidence type="ECO:0000313" key="3">
    <source>
        <dbReference type="EMBL" id="KAF7284248.1"/>
    </source>
</evidence>
<sequence length="200" mass="22231">MNLDKICLVIAVCLVANVAGSALHGACETDDDCGTIDTLCHNGICTCKEHFAVWFDSCVALPHPRIACEKKNECHRTLGIKSMCTKKNLCACKPFHHLHQGQCVKNRDLHDMCDHDHQCYCGADCQDKIACIHKNCSCKAGHKPYRTRRCISEHPIVLSVADHQVQLAPIRIVERVITSSTTTINPLVSMIVLSIFLLLR</sequence>
<evidence type="ECO:0000313" key="4">
    <source>
        <dbReference type="Proteomes" id="UP000625711"/>
    </source>
</evidence>
<keyword evidence="1" id="KW-1133">Transmembrane helix</keyword>
<evidence type="ECO:0000256" key="1">
    <source>
        <dbReference type="SAM" id="Phobius"/>
    </source>
</evidence>
<reference evidence="3" key="1">
    <citation type="submission" date="2020-08" db="EMBL/GenBank/DDBJ databases">
        <title>Genome sequencing and assembly of the red palm weevil Rhynchophorus ferrugineus.</title>
        <authorList>
            <person name="Dias G.B."/>
            <person name="Bergman C.M."/>
            <person name="Manee M."/>
        </authorList>
    </citation>
    <scope>NUCLEOTIDE SEQUENCE</scope>
    <source>
        <strain evidence="3">AA-2017</strain>
        <tissue evidence="3">Whole larva</tissue>
    </source>
</reference>
<evidence type="ECO:0000256" key="2">
    <source>
        <dbReference type="SAM" id="SignalP"/>
    </source>
</evidence>
<dbReference type="Proteomes" id="UP000625711">
    <property type="component" value="Unassembled WGS sequence"/>
</dbReference>
<accession>A0A834MHW4</accession>
<feature type="transmembrane region" description="Helical" evidence="1">
    <location>
        <begin position="183"/>
        <end position="199"/>
    </location>
</feature>
<keyword evidence="1" id="KW-0812">Transmembrane</keyword>
<protein>
    <submittedName>
        <fullName evidence="3">Uncharacterized protein</fullName>
    </submittedName>
</protein>
<dbReference type="PANTHER" id="PTHR39069:SF8">
    <property type="entry name" value="FI17111P1"/>
    <property type="match status" value="1"/>
</dbReference>
<dbReference type="OrthoDB" id="504708at2759"/>
<proteinExistence type="predicted"/>
<dbReference type="PANTHER" id="PTHR39069">
    <property type="entry name" value="ECDYSONE-INDUCIBLE GENE E1, ISOFORM A"/>
    <property type="match status" value="1"/>
</dbReference>
<gene>
    <name evidence="3" type="ORF">GWI33_022398</name>
</gene>
<feature type="signal peptide" evidence="2">
    <location>
        <begin position="1"/>
        <end position="22"/>
    </location>
</feature>
<name>A0A834MHW4_RHYFE</name>
<dbReference type="EMBL" id="JAACXV010000080">
    <property type="protein sequence ID" value="KAF7284248.1"/>
    <property type="molecule type" value="Genomic_DNA"/>
</dbReference>
<comment type="caution">
    <text evidence="3">The sequence shown here is derived from an EMBL/GenBank/DDBJ whole genome shotgun (WGS) entry which is preliminary data.</text>
</comment>